<dbReference type="eggNOG" id="KOG1198">
    <property type="taxonomic scope" value="Eukaryota"/>
</dbReference>
<protein>
    <recommendedName>
        <fullName evidence="4">Enoyl reductase (ER) domain-containing protein</fullName>
    </recommendedName>
</protein>
<organism evidence="5 6">
    <name type="scientific">Pseudocercospora fijiensis (strain CIRAD86)</name>
    <name type="common">Black leaf streak disease fungus</name>
    <name type="synonym">Mycosphaerella fijiensis</name>
    <dbReference type="NCBI Taxonomy" id="383855"/>
    <lineage>
        <taxon>Eukaryota</taxon>
        <taxon>Fungi</taxon>
        <taxon>Dikarya</taxon>
        <taxon>Ascomycota</taxon>
        <taxon>Pezizomycotina</taxon>
        <taxon>Dothideomycetes</taxon>
        <taxon>Dothideomycetidae</taxon>
        <taxon>Mycosphaerellales</taxon>
        <taxon>Mycosphaerellaceae</taxon>
        <taxon>Pseudocercospora</taxon>
    </lineage>
</organism>
<dbReference type="CDD" id="cd08249">
    <property type="entry name" value="enoyl_reductase_like"/>
    <property type="match status" value="1"/>
</dbReference>
<keyword evidence="6" id="KW-1185">Reference proteome</keyword>
<dbReference type="OrthoDB" id="3233595at2759"/>
<comment type="subunit">
    <text evidence="2">Monomer.</text>
</comment>
<name>M3B6T8_PSEFD</name>
<dbReference type="AlphaFoldDB" id="M3B6T8"/>
<evidence type="ECO:0000256" key="2">
    <source>
        <dbReference type="ARBA" id="ARBA00011245"/>
    </source>
</evidence>
<reference evidence="5 6" key="1">
    <citation type="journal article" date="2012" name="PLoS Pathog.">
        <title>Diverse lifestyles and strategies of plant pathogenesis encoded in the genomes of eighteen Dothideomycetes fungi.</title>
        <authorList>
            <person name="Ohm R.A."/>
            <person name="Feau N."/>
            <person name="Henrissat B."/>
            <person name="Schoch C.L."/>
            <person name="Horwitz B.A."/>
            <person name="Barry K.W."/>
            <person name="Condon B.J."/>
            <person name="Copeland A.C."/>
            <person name="Dhillon B."/>
            <person name="Glaser F."/>
            <person name="Hesse C.N."/>
            <person name="Kosti I."/>
            <person name="LaButti K."/>
            <person name="Lindquist E.A."/>
            <person name="Lucas S."/>
            <person name="Salamov A.A."/>
            <person name="Bradshaw R.E."/>
            <person name="Ciuffetti L."/>
            <person name="Hamelin R.C."/>
            <person name="Kema G.H.J."/>
            <person name="Lawrence C."/>
            <person name="Scott J.A."/>
            <person name="Spatafora J.W."/>
            <person name="Turgeon B.G."/>
            <person name="de Wit P.J.G.M."/>
            <person name="Zhong S."/>
            <person name="Goodwin S.B."/>
            <person name="Grigoriev I.V."/>
        </authorList>
    </citation>
    <scope>NUCLEOTIDE SEQUENCE [LARGE SCALE GENOMIC DNA]</scope>
    <source>
        <strain evidence="5 6">CIRAD86</strain>
    </source>
</reference>
<dbReference type="InterPro" id="IPR036291">
    <property type="entry name" value="NAD(P)-bd_dom_sf"/>
</dbReference>
<dbReference type="GeneID" id="19329967"/>
<dbReference type="InterPro" id="IPR013154">
    <property type="entry name" value="ADH-like_N"/>
</dbReference>
<dbReference type="HOGENOM" id="CLU_026673_16_0_1"/>
<dbReference type="InterPro" id="IPR047122">
    <property type="entry name" value="Trans-enoyl_RdTase-like"/>
</dbReference>
<dbReference type="KEGG" id="pfj:MYCFIDRAFT_100170"/>
<dbReference type="InterPro" id="IPR011032">
    <property type="entry name" value="GroES-like_sf"/>
</dbReference>
<comment type="similarity">
    <text evidence="1">Belongs to the zinc-containing alcohol dehydrogenase family.</text>
</comment>
<dbReference type="RefSeq" id="XP_007925550.1">
    <property type="nucleotide sequence ID" value="XM_007927359.1"/>
</dbReference>
<dbReference type="Gene3D" id="3.40.50.720">
    <property type="entry name" value="NAD(P)-binding Rossmann-like Domain"/>
    <property type="match status" value="1"/>
</dbReference>
<proteinExistence type="inferred from homology"/>
<evidence type="ECO:0000256" key="3">
    <source>
        <dbReference type="ARBA" id="ARBA00023002"/>
    </source>
</evidence>
<feature type="domain" description="Enoyl reductase (ER)" evidence="4">
    <location>
        <begin position="2"/>
        <end position="319"/>
    </location>
</feature>
<dbReference type="VEuPathDB" id="FungiDB:MYCFIDRAFT_100170"/>
<dbReference type="InterPro" id="IPR020843">
    <property type="entry name" value="ER"/>
</dbReference>
<dbReference type="EMBL" id="KB446557">
    <property type="protein sequence ID" value="EME85057.1"/>
    <property type="molecule type" value="Genomic_DNA"/>
</dbReference>
<evidence type="ECO:0000313" key="6">
    <source>
        <dbReference type="Proteomes" id="UP000016932"/>
    </source>
</evidence>
<dbReference type="PANTHER" id="PTHR45348">
    <property type="entry name" value="HYPOTHETICAL OXIDOREDUCTASE (EUROFUNG)"/>
    <property type="match status" value="1"/>
</dbReference>
<dbReference type="GO" id="GO:0016651">
    <property type="term" value="F:oxidoreductase activity, acting on NAD(P)H"/>
    <property type="evidence" value="ECO:0007669"/>
    <property type="project" value="InterPro"/>
</dbReference>
<sequence length="329" mass="35900">LKTKIEHIPIPTPGPKEILIKVHYAGSNPKDWKHPLPRFYNNAVNQGDDCSGIIAALGPGVKSFQLGERVAGFHRMDEPYGTYAEFAICPQHTVFRIPSTMSYAEAATIPLVAYTAAVALYRNLNLPTPWERTDSHAPETSKIPLVINAASSAVGAFAVKLAKLNPRISPLITTAGSSKKFVEKELHPDFVLDYRSPDLAAQVKNALKGKKLHHVSDATNTLQSIKSLTSLLTPDSTSKYTCFSTIEDQERILKGLGSALVGVGLQEIKAGGEIFGRIMSQVFEEMLEEGVLVGHPHEVVEGGLEGVRDALVELKERKRGGNRKFVTRI</sequence>
<dbReference type="SUPFAM" id="SSF51735">
    <property type="entry name" value="NAD(P)-binding Rossmann-fold domains"/>
    <property type="match status" value="1"/>
</dbReference>
<evidence type="ECO:0000259" key="4">
    <source>
        <dbReference type="SMART" id="SM00829"/>
    </source>
</evidence>
<dbReference type="SMART" id="SM00829">
    <property type="entry name" value="PKS_ER"/>
    <property type="match status" value="1"/>
</dbReference>
<evidence type="ECO:0000256" key="1">
    <source>
        <dbReference type="ARBA" id="ARBA00008072"/>
    </source>
</evidence>
<gene>
    <name evidence="5" type="ORF">MYCFIDRAFT_100170</name>
</gene>
<feature type="non-terminal residue" evidence="5">
    <location>
        <position position="329"/>
    </location>
</feature>
<dbReference type="Pfam" id="PF08240">
    <property type="entry name" value="ADH_N"/>
    <property type="match status" value="1"/>
</dbReference>
<dbReference type="Gene3D" id="3.90.180.10">
    <property type="entry name" value="Medium-chain alcohol dehydrogenases, catalytic domain"/>
    <property type="match status" value="1"/>
</dbReference>
<dbReference type="SUPFAM" id="SSF50129">
    <property type="entry name" value="GroES-like"/>
    <property type="match status" value="1"/>
</dbReference>
<keyword evidence="3" id="KW-0560">Oxidoreductase</keyword>
<accession>M3B6T8</accession>
<dbReference type="Proteomes" id="UP000016932">
    <property type="component" value="Unassembled WGS sequence"/>
</dbReference>
<feature type="non-terminal residue" evidence="5">
    <location>
        <position position="1"/>
    </location>
</feature>
<evidence type="ECO:0000313" key="5">
    <source>
        <dbReference type="EMBL" id="EME85057.1"/>
    </source>
</evidence>
<dbReference type="PANTHER" id="PTHR45348:SF5">
    <property type="entry name" value="OXIDOREDUCTASE, PUTATIVE (AFU_ORTHOLOGUE AFUA_8G01420)-RELATED"/>
    <property type="match status" value="1"/>
</dbReference>
<dbReference type="STRING" id="383855.M3B6T8"/>